<reference evidence="2" key="1">
    <citation type="journal article" date="2015" name="PLoS Genet.">
        <title>The dynamic genome and transcriptome of the human fungal pathogen Blastomyces and close relative Emmonsia.</title>
        <authorList>
            <person name="Munoz J.F."/>
            <person name="Gauthier G.M."/>
            <person name="Desjardins C.A."/>
            <person name="Gallo J.E."/>
            <person name="Holder J."/>
            <person name="Sullivan T.D."/>
            <person name="Marty A.J."/>
            <person name="Carmen J.C."/>
            <person name="Chen Z."/>
            <person name="Ding L."/>
            <person name="Gujja S."/>
            <person name="Magrini V."/>
            <person name="Misas E."/>
            <person name="Mitreva M."/>
            <person name="Priest M."/>
            <person name="Saif S."/>
            <person name="Whiston E.A."/>
            <person name="Young S."/>
            <person name="Zeng Q."/>
            <person name="Goldman W.E."/>
            <person name="Mardis E.R."/>
            <person name="Taylor J.W."/>
            <person name="McEwen J.G."/>
            <person name="Clay O.K."/>
            <person name="Klein B.S."/>
            <person name="Cuomo C.A."/>
        </authorList>
    </citation>
    <scope>NUCLEOTIDE SEQUENCE [LARGE SCALE GENOMIC DNA]</scope>
    <source>
        <strain evidence="2">UAMH 139</strain>
    </source>
</reference>
<dbReference type="AlphaFoldDB" id="A0A0H1BAU5"/>
<proteinExistence type="predicted"/>
<evidence type="ECO:0000313" key="1">
    <source>
        <dbReference type="EMBL" id="KLJ06321.1"/>
    </source>
</evidence>
<keyword evidence="2" id="KW-1185">Reference proteome</keyword>
<organism evidence="1 2">
    <name type="scientific">Blastomyces silverae</name>
    <dbReference type="NCBI Taxonomy" id="2060906"/>
    <lineage>
        <taxon>Eukaryota</taxon>
        <taxon>Fungi</taxon>
        <taxon>Dikarya</taxon>
        <taxon>Ascomycota</taxon>
        <taxon>Pezizomycotina</taxon>
        <taxon>Eurotiomycetes</taxon>
        <taxon>Eurotiomycetidae</taxon>
        <taxon>Onygenales</taxon>
        <taxon>Ajellomycetaceae</taxon>
        <taxon>Blastomyces</taxon>
    </lineage>
</organism>
<name>A0A0H1BAU5_9EURO</name>
<accession>A0A0H1BAU5</accession>
<protein>
    <submittedName>
        <fullName evidence="1">Uncharacterized protein</fullName>
    </submittedName>
</protein>
<sequence>MTSDTSSHHFNESQTLITLFTAVNRSETFSIDSHDKSLEKMMKKIDRMTVMKLLSEDDIELNSLNFDNFMSFSVNDDEEITQIFTDELTQ</sequence>
<dbReference type="Proteomes" id="UP000053573">
    <property type="component" value="Unassembled WGS sequence"/>
</dbReference>
<evidence type="ECO:0000313" key="2">
    <source>
        <dbReference type="Proteomes" id="UP000053573"/>
    </source>
</evidence>
<dbReference type="EMBL" id="LDEV01003188">
    <property type="protein sequence ID" value="KLJ06321.1"/>
    <property type="molecule type" value="Genomic_DNA"/>
</dbReference>
<comment type="caution">
    <text evidence="1">The sequence shown here is derived from an EMBL/GenBank/DDBJ whole genome shotgun (WGS) entry which is preliminary data.</text>
</comment>
<gene>
    <name evidence="1" type="ORF">EMPG_10270</name>
</gene>